<proteinExistence type="predicted"/>
<keyword evidence="2" id="KW-1185">Reference proteome</keyword>
<reference evidence="1 2" key="1">
    <citation type="submission" date="2024-02" db="EMBL/GenBank/DDBJ databases">
        <authorList>
            <person name="Chen Y."/>
            <person name="Shah S."/>
            <person name="Dougan E. K."/>
            <person name="Thang M."/>
            <person name="Chan C."/>
        </authorList>
    </citation>
    <scope>NUCLEOTIDE SEQUENCE [LARGE SCALE GENOMIC DNA]</scope>
</reference>
<evidence type="ECO:0000313" key="1">
    <source>
        <dbReference type="EMBL" id="CAK9056160.1"/>
    </source>
</evidence>
<protein>
    <submittedName>
        <fullName evidence="1">Uncharacterized protein</fullName>
    </submittedName>
</protein>
<evidence type="ECO:0000313" key="2">
    <source>
        <dbReference type="Proteomes" id="UP001642484"/>
    </source>
</evidence>
<sequence>MVAEHFWYCMGVRGDWKAFCQMLCLTREPAKNEVCWICHATKGNDGNLDLAYTNTECRWKGTEYQSLPWDHPDPVLTELAGFDIRMAHPDLLHCWHLGVGRDLLGAALKVLIKSQYFPGRTHKQRLAAATSSLKRFVKNHKLSFSKKKLSKPMMNWTSHEFPELRTKGADTFAIGMWLAHLVETNPPAGLNDLSTALWTSNNVLTILARNKTFFLSDQERHQVNVLGRLFIDTYIRLAHQAILSGERLYRTRPKFHLVQHVFLSERSLNYQRYATWVDEDANKKLMKINRSTHRRTAAKRVLERWLVGVPTRLAKLRS</sequence>
<comment type="caution">
    <text evidence="1">The sequence shown here is derived from an EMBL/GenBank/DDBJ whole genome shotgun (WGS) entry which is preliminary data.</text>
</comment>
<dbReference type="Proteomes" id="UP001642484">
    <property type="component" value="Unassembled WGS sequence"/>
</dbReference>
<organism evidence="1 2">
    <name type="scientific">Durusdinium trenchii</name>
    <dbReference type="NCBI Taxonomy" id="1381693"/>
    <lineage>
        <taxon>Eukaryota</taxon>
        <taxon>Sar</taxon>
        <taxon>Alveolata</taxon>
        <taxon>Dinophyceae</taxon>
        <taxon>Suessiales</taxon>
        <taxon>Symbiodiniaceae</taxon>
        <taxon>Durusdinium</taxon>
    </lineage>
</organism>
<dbReference type="EMBL" id="CAXAMN010020458">
    <property type="protein sequence ID" value="CAK9056160.1"/>
    <property type="molecule type" value="Genomic_DNA"/>
</dbReference>
<gene>
    <name evidence="1" type="ORF">CCMP2556_LOCUS27863</name>
</gene>
<name>A0ABP0MXB7_9DINO</name>
<accession>A0ABP0MXB7</accession>